<dbReference type="InterPro" id="IPR013766">
    <property type="entry name" value="Thioredoxin_domain"/>
</dbReference>
<feature type="chain" id="PRO_5013174882" description="Thioredoxin domain-containing protein" evidence="6">
    <location>
        <begin position="28"/>
        <end position="450"/>
    </location>
</feature>
<dbReference type="Pfam" id="PF00085">
    <property type="entry name" value="Thioredoxin"/>
    <property type="match status" value="3"/>
</dbReference>
<feature type="domain" description="Thioredoxin" evidence="7">
    <location>
        <begin position="27"/>
        <end position="147"/>
    </location>
</feature>
<evidence type="ECO:0000313" key="8">
    <source>
        <dbReference type="EnsemblMetazoa" id="BGLB009272-PB"/>
    </source>
</evidence>
<dbReference type="STRING" id="6526.A0A2C9JWS8"/>
<dbReference type="InterPro" id="IPR051063">
    <property type="entry name" value="PDI"/>
</dbReference>
<dbReference type="VEuPathDB" id="VectorBase:BGLB009272"/>
<dbReference type="PANTHER" id="PTHR45672:SF3">
    <property type="entry name" value="THIOREDOXIN DOMAIN-CONTAINING PROTEIN 5"/>
    <property type="match status" value="1"/>
</dbReference>
<accession>A0A2C9JWS8</accession>
<dbReference type="InterPro" id="IPR017937">
    <property type="entry name" value="Thioredoxin_CS"/>
</dbReference>
<dbReference type="KEGG" id="bgt:106071128"/>
<protein>
    <recommendedName>
        <fullName evidence="7">Thioredoxin domain-containing protein</fullName>
    </recommendedName>
</protein>
<organism evidence="8 9">
    <name type="scientific">Biomphalaria glabrata</name>
    <name type="common">Bloodfluke planorb</name>
    <name type="synonym">Freshwater snail</name>
    <dbReference type="NCBI Taxonomy" id="6526"/>
    <lineage>
        <taxon>Eukaryota</taxon>
        <taxon>Metazoa</taxon>
        <taxon>Spiralia</taxon>
        <taxon>Lophotrochozoa</taxon>
        <taxon>Mollusca</taxon>
        <taxon>Gastropoda</taxon>
        <taxon>Heterobranchia</taxon>
        <taxon>Euthyneura</taxon>
        <taxon>Panpulmonata</taxon>
        <taxon>Hygrophila</taxon>
        <taxon>Lymnaeoidea</taxon>
        <taxon>Planorbidae</taxon>
        <taxon>Biomphalaria</taxon>
    </lineage>
</organism>
<dbReference type="SUPFAM" id="SSF52833">
    <property type="entry name" value="Thioredoxin-like"/>
    <property type="match status" value="3"/>
</dbReference>
<dbReference type="NCBIfam" id="TIGR01126">
    <property type="entry name" value="pdi_dom"/>
    <property type="match status" value="1"/>
</dbReference>
<dbReference type="AlphaFoldDB" id="A0A2C9JWS8"/>
<keyword evidence="2 6" id="KW-0732">Signal</keyword>
<evidence type="ECO:0000256" key="5">
    <source>
        <dbReference type="RuleBase" id="RU004208"/>
    </source>
</evidence>
<dbReference type="PROSITE" id="PS00194">
    <property type="entry name" value="THIOREDOXIN_1"/>
    <property type="match status" value="3"/>
</dbReference>
<keyword evidence="3" id="KW-0677">Repeat</keyword>
<feature type="domain" description="Thioredoxin" evidence="7">
    <location>
        <begin position="157"/>
        <end position="281"/>
    </location>
</feature>
<comment type="similarity">
    <text evidence="1 5">Belongs to the protein disulfide isomerase family.</text>
</comment>
<dbReference type="GO" id="GO:0003756">
    <property type="term" value="F:protein disulfide isomerase activity"/>
    <property type="evidence" value="ECO:0007669"/>
    <property type="project" value="InterPro"/>
</dbReference>
<evidence type="ECO:0000313" key="9">
    <source>
        <dbReference type="Proteomes" id="UP000076420"/>
    </source>
</evidence>
<gene>
    <name evidence="8" type="primary">106071128</name>
</gene>
<dbReference type="Proteomes" id="UP000076420">
    <property type="component" value="Unassembled WGS sequence"/>
</dbReference>
<proteinExistence type="inferred from homology"/>
<dbReference type="PROSITE" id="PS51352">
    <property type="entry name" value="THIOREDOXIN_2"/>
    <property type="match status" value="3"/>
</dbReference>
<evidence type="ECO:0000256" key="4">
    <source>
        <dbReference type="ARBA" id="ARBA00023284"/>
    </source>
</evidence>
<name>A0A2C9JWS8_BIOGL</name>
<dbReference type="EnsemblMetazoa" id="BGLB009272-RB">
    <property type="protein sequence ID" value="BGLB009272-PB"/>
    <property type="gene ID" value="BGLB009272"/>
</dbReference>
<dbReference type="PRINTS" id="PR00421">
    <property type="entry name" value="THIOREDOXIN"/>
</dbReference>
<evidence type="ECO:0000256" key="6">
    <source>
        <dbReference type="SAM" id="SignalP"/>
    </source>
</evidence>
<dbReference type="OrthoDB" id="71336at2759"/>
<evidence type="ECO:0000256" key="1">
    <source>
        <dbReference type="ARBA" id="ARBA00006347"/>
    </source>
</evidence>
<sequence length="450" mass="50756">MAERVTMYVYMFVFSFLHLYLGQIGHAEETDKDPKEPTPAFVYNVETFEAALAKNRIFVMFHAPWCGHCKNLSPTWDELAKVYNQAEDSPLFIGKVDCTVHTALCADHEVVGFPTLKLFEAGGKAHKRYSGKRDLSSLKAFVQEQVLGLDEELKERDGPSQPVEEKSADEPAVASQVVSLDVDNFADTVAKGLFFIKFYAPWCTHCQTLAPVWEELAGSLSDNKNIVIAELDCTSSNLICKQFGVRGYPTLFWFKDGINTDQFQSPRTLENLKSFVQNKLSSELSLQHGEDDQKIPDKGNDVPDQVKDNLEVREPLRKQTCIAYNPWLICHVLSNILLQGTVSDLTDETFKSQISTGLVFVKFFAPWCGHCKRLAPAWEDLAKLMAGQPVIIAKVDCTQHKAICDENEVRGYPTLKLFRDGQLVKEYRGGRTVEDLSSFVKKELEIHDEL</sequence>
<evidence type="ECO:0000256" key="3">
    <source>
        <dbReference type="ARBA" id="ARBA00022737"/>
    </source>
</evidence>
<dbReference type="PANTHER" id="PTHR45672">
    <property type="entry name" value="PROTEIN DISULFIDE-ISOMERASE C17H9.14C-RELATED"/>
    <property type="match status" value="1"/>
</dbReference>
<dbReference type="GO" id="GO:0006457">
    <property type="term" value="P:protein folding"/>
    <property type="evidence" value="ECO:0007669"/>
    <property type="project" value="TreeGrafter"/>
</dbReference>
<reference evidence="8" key="1">
    <citation type="submission" date="2020-05" db="UniProtKB">
        <authorList>
            <consortium name="EnsemblMetazoa"/>
        </authorList>
    </citation>
    <scope>IDENTIFICATION</scope>
    <source>
        <strain evidence="8">BB02</strain>
    </source>
</reference>
<feature type="domain" description="Thioredoxin" evidence="7">
    <location>
        <begin position="296"/>
        <end position="445"/>
    </location>
</feature>
<dbReference type="GO" id="GO:0005783">
    <property type="term" value="C:endoplasmic reticulum"/>
    <property type="evidence" value="ECO:0007669"/>
    <property type="project" value="TreeGrafter"/>
</dbReference>
<evidence type="ECO:0000256" key="2">
    <source>
        <dbReference type="ARBA" id="ARBA00022729"/>
    </source>
</evidence>
<evidence type="ECO:0000259" key="7">
    <source>
        <dbReference type="PROSITE" id="PS51352"/>
    </source>
</evidence>
<dbReference type="VEuPathDB" id="VectorBase:BGLAX_039217"/>
<dbReference type="Gene3D" id="3.40.30.10">
    <property type="entry name" value="Glutaredoxin"/>
    <property type="match status" value="3"/>
</dbReference>
<feature type="signal peptide" evidence="6">
    <location>
        <begin position="1"/>
        <end position="27"/>
    </location>
</feature>
<keyword evidence="4" id="KW-0676">Redox-active center</keyword>
<dbReference type="InterPro" id="IPR036249">
    <property type="entry name" value="Thioredoxin-like_sf"/>
</dbReference>
<dbReference type="InterPro" id="IPR005788">
    <property type="entry name" value="PDI_thioredoxin-like_dom"/>
</dbReference>